<reference evidence="2 3" key="1">
    <citation type="journal article" date="2021" name="Int. J. Syst. Evol. Microbiol.">
        <title>Steroidobacter gossypii sp. nov., isolated from soil of cotton cropping field.</title>
        <authorList>
            <person name="Huang R."/>
            <person name="Yang S."/>
            <person name="Zhen C."/>
            <person name="Liu W."/>
        </authorList>
    </citation>
    <scope>NUCLEOTIDE SEQUENCE [LARGE SCALE GENOMIC DNA]</scope>
    <source>
        <strain evidence="2 3">S1-65</strain>
    </source>
</reference>
<keyword evidence="1" id="KW-0732">Signal</keyword>
<feature type="signal peptide" evidence="1">
    <location>
        <begin position="1"/>
        <end position="22"/>
    </location>
</feature>
<comment type="caution">
    <text evidence="2">The sequence shown here is derived from an EMBL/GenBank/DDBJ whole genome shotgun (WGS) entry which is preliminary data.</text>
</comment>
<proteinExistence type="predicted"/>
<accession>A0ABS1WWV2</accession>
<dbReference type="Proteomes" id="UP000661077">
    <property type="component" value="Unassembled WGS sequence"/>
</dbReference>
<dbReference type="RefSeq" id="WP_203167494.1">
    <property type="nucleotide sequence ID" value="NZ_JAEVLS010000002.1"/>
</dbReference>
<name>A0ABS1WWV2_9GAMM</name>
<evidence type="ECO:0000313" key="3">
    <source>
        <dbReference type="Proteomes" id="UP000661077"/>
    </source>
</evidence>
<evidence type="ECO:0000256" key="1">
    <source>
        <dbReference type="SAM" id="SignalP"/>
    </source>
</evidence>
<evidence type="ECO:0000313" key="2">
    <source>
        <dbReference type="EMBL" id="MBM0105454.1"/>
    </source>
</evidence>
<keyword evidence="3" id="KW-1185">Reference proteome</keyword>
<sequence length="63" mass="6535">MKTAYLVSCSVLVVLMTTVVGAVGSDVATPSSTVQQSASADTDLLVQLNSAPTFSDSTLRRPF</sequence>
<protein>
    <submittedName>
        <fullName evidence="2">Uncharacterized protein</fullName>
    </submittedName>
</protein>
<organism evidence="2 3">
    <name type="scientific">Steroidobacter gossypii</name>
    <dbReference type="NCBI Taxonomy" id="2805490"/>
    <lineage>
        <taxon>Bacteria</taxon>
        <taxon>Pseudomonadati</taxon>
        <taxon>Pseudomonadota</taxon>
        <taxon>Gammaproteobacteria</taxon>
        <taxon>Steroidobacterales</taxon>
        <taxon>Steroidobacteraceae</taxon>
        <taxon>Steroidobacter</taxon>
    </lineage>
</organism>
<feature type="chain" id="PRO_5046542887" evidence="1">
    <location>
        <begin position="23"/>
        <end position="63"/>
    </location>
</feature>
<gene>
    <name evidence="2" type="ORF">JM946_11880</name>
</gene>
<dbReference type="EMBL" id="JAEVLS010000002">
    <property type="protein sequence ID" value="MBM0105454.1"/>
    <property type="molecule type" value="Genomic_DNA"/>
</dbReference>